<feature type="region of interest" description="Disordered" evidence="1">
    <location>
        <begin position="1"/>
        <end position="23"/>
    </location>
</feature>
<dbReference type="EMBL" id="CAJOAZ010005622">
    <property type="protein sequence ID" value="CAF4106962.1"/>
    <property type="molecule type" value="Genomic_DNA"/>
</dbReference>
<evidence type="ECO:0000313" key="2">
    <source>
        <dbReference type="EMBL" id="CAF4106962.1"/>
    </source>
</evidence>
<evidence type="ECO:0000313" key="3">
    <source>
        <dbReference type="Proteomes" id="UP000663844"/>
    </source>
</evidence>
<dbReference type="Proteomes" id="UP000663844">
    <property type="component" value="Unassembled WGS sequence"/>
</dbReference>
<sequence>MDETQSQDEMTTPTTITVSPVTDTQSTTIVSPVSDTQLTQSKLPLIQNRFNEIDHLPFMTTGFFKLSAYFRHLKEKQCLTRSKAAGKKDNRLIINENSPANRSNSSSKRSRSPSKQATSDTNENILKKSKSLNNKHSDRD</sequence>
<reference evidence="2" key="1">
    <citation type="submission" date="2021-02" db="EMBL/GenBank/DDBJ databases">
        <authorList>
            <person name="Nowell W R."/>
        </authorList>
    </citation>
    <scope>NUCLEOTIDE SEQUENCE</scope>
</reference>
<comment type="caution">
    <text evidence="2">The sequence shown here is derived from an EMBL/GenBank/DDBJ whole genome shotgun (WGS) entry which is preliminary data.</text>
</comment>
<proteinExistence type="predicted"/>
<protein>
    <submittedName>
        <fullName evidence="2">Uncharacterized protein</fullName>
    </submittedName>
</protein>
<dbReference type="AlphaFoldDB" id="A0A819VCJ6"/>
<organism evidence="2 3">
    <name type="scientific">Adineta steineri</name>
    <dbReference type="NCBI Taxonomy" id="433720"/>
    <lineage>
        <taxon>Eukaryota</taxon>
        <taxon>Metazoa</taxon>
        <taxon>Spiralia</taxon>
        <taxon>Gnathifera</taxon>
        <taxon>Rotifera</taxon>
        <taxon>Eurotatoria</taxon>
        <taxon>Bdelloidea</taxon>
        <taxon>Adinetida</taxon>
        <taxon>Adinetidae</taxon>
        <taxon>Adineta</taxon>
    </lineage>
</organism>
<feature type="compositionally biased region" description="Low complexity" evidence="1">
    <location>
        <begin position="11"/>
        <end position="23"/>
    </location>
</feature>
<evidence type="ECO:0000256" key="1">
    <source>
        <dbReference type="SAM" id="MobiDB-lite"/>
    </source>
</evidence>
<feature type="compositionally biased region" description="Low complexity" evidence="1">
    <location>
        <begin position="97"/>
        <end position="107"/>
    </location>
</feature>
<accession>A0A819VCJ6</accession>
<name>A0A819VCJ6_9BILA</name>
<gene>
    <name evidence="2" type="ORF">OXD698_LOCUS35732</name>
</gene>
<feature type="region of interest" description="Disordered" evidence="1">
    <location>
        <begin position="82"/>
        <end position="140"/>
    </location>
</feature>